<dbReference type="KEGG" id="mrk:FIT61_05190"/>
<dbReference type="GO" id="GO:0044718">
    <property type="term" value="P:siderophore transmembrane transport"/>
    <property type="evidence" value="ECO:0007669"/>
    <property type="project" value="TreeGrafter"/>
</dbReference>
<dbReference type="Gene3D" id="2.40.170.20">
    <property type="entry name" value="TonB-dependent receptor, beta-barrel domain"/>
    <property type="match status" value="1"/>
</dbReference>
<dbReference type="GO" id="GO:0015344">
    <property type="term" value="F:siderophore uptake transmembrane transporter activity"/>
    <property type="evidence" value="ECO:0007669"/>
    <property type="project" value="TreeGrafter"/>
</dbReference>
<evidence type="ECO:0000256" key="5">
    <source>
        <dbReference type="ARBA" id="ARBA00022692"/>
    </source>
</evidence>
<feature type="chain" id="PRO_5042171776" evidence="15">
    <location>
        <begin position="23"/>
        <end position="706"/>
    </location>
</feature>
<dbReference type="PANTHER" id="PTHR30069">
    <property type="entry name" value="TONB-DEPENDENT OUTER MEMBRANE RECEPTOR"/>
    <property type="match status" value="1"/>
</dbReference>
<keyword evidence="8 11" id="KW-0472">Membrane</keyword>
<comment type="similarity">
    <text evidence="2 11 13">Belongs to the TonB-dependent receptor family.</text>
</comment>
<dbReference type="Proteomes" id="UP000312102">
    <property type="component" value="Chromosome"/>
</dbReference>
<evidence type="ECO:0000256" key="14">
    <source>
        <dbReference type="SAM" id="MobiDB-lite"/>
    </source>
</evidence>
<reference evidence="18 19" key="1">
    <citation type="journal article" date="2019" name="ISME J.">
        <title>Evolution in action: habitat transition from sediment to the pelagial leads to genome streamlining in Methylophilaceae.</title>
        <authorList>
            <person name="Salcher M."/>
            <person name="Schaefle D."/>
            <person name="Kaspar M."/>
            <person name="Neuenschwander S.M."/>
            <person name="Ghai R."/>
        </authorList>
    </citation>
    <scope>NUCLEOTIDE SEQUENCE [LARGE SCALE GENOMIC DNA]</scope>
    <source>
        <strain evidence="18 19">MMS-RI-1</strain>
    </source>
</reference>
<evidence type="ECO:0000259" key="17">
    <source>
        <dbReference type="Pfam" id="PF07715"/>
    </source>
</evidence>
<feature type="signal peptide" evidence="15">
    <location>
        <begin position="1"/>
        <end position="22"/>
    </location>
</feature>
<feature type="domain" description="TonB-dependent receptor-like beta-barrel" evidence="16">
    <location>
        <begin position="207"/>
        <end position="667"/>
    </location>
</feature>
<evidence type="ECO:0000313" key="18">
    <source>
        <dbReference type="EMBL" id="QDD13821.1"/>
    </source>
</evidence>
<feature type="domain" description="TonB-dependent receptor plug" evidence="17">
    <location>
        <begin position="54"/>
        <end position="161"/>
    </location>
</feature>
<keyword evidence="7 13" id="KW-0798">TonB box</keyword>
<dbReference type="Pfam" id="PF07715">
    <property type="entry name" value="Plug"/>
    <property type="match status" value="1"/>
</dbReference>
<dbReference type="PROSITE" id="PS52016">
    <property type="entry name" value="TONB_DEPENDENT_REC_3"/>
    <property type="match status" value="1"/>
</dbReference>
<dbReference type="Pfam" id="PF00593">
    <property type="entry name" value="TonB_dep_Rec_b-barrel"/>
    <property type="match status" value="1"/>
</dbReference>
<dbReference type="Gene3D" id="2.170.130.10">
    <property type="entry name" value="TonB-dependent receptor, plug domain"/>
    <property type="match status" value="1"/>
</dbReference>
<dbReference type="PROSITE" id="PS01156">
    <property type="entry name" value="TONB_DEPENDENT_REC_2"/>
    <property type="match status" value="1"/>
</dbReference>
<keyword evidence="6 15" id="KW-0732">Signal</keyword>
<evidence type="ECO:0000256" key="1">
    <source>
        <dbReference type="ARBA" id="ARBA00004571"/>
    </source>
</evidence>
<dbReference type="GO" id="GO:0009279">
    <property type="term" value="C:cell outer membrane"/>
    <property type="evidence" value="ECO:0007669"/>
    <property type="project" value="UniProtKB-SubCell"/>
</dbReference>
<evidence type="ECO:0000256" key="8">
    <source>
        <dbReference type="ARBA" id="ARBA00023136"/>
    </source>
</evidence>
<dbReference type="InterPro" id="IPR036942">
    <property type="entry name" value="Beta-barrel_TonB_sf"/>
</dbReference>
<evidence type="ECO:0000256" key="13">
    <source>
        <dbReference type="RuleBase" id="RU003357"/>
    </source>
</evidence>
<accession>A0AAE6FTR8</accession>
<dbReference type="InterPro" id="IPR012910">
    <property type="entry name" value="Plug_dom"/>
</dbReference>
<dbReference type="SUPFAM" id="SSF56935">
    <property type="entry name" value="Porins"/>
    <property type="match status" value="1"/>
</dbReference>
<evidence type="ECO:0000256" key="7">
    <source>
        <dbReference type="ARBA" id="ARBA00023077"/>
    </source>
</evidence>
<proteinExistence type="inferred from homology"/>
<sequence>MKKPINKLFALFFISHLSIAIAGENTTPIIEINELANKSSTQLNIKDARALIKTIPGGASITDLEDVRKGRQSTWQDSLGYTPGVYIQDRFGSEEARVSIRGSALSRTFHSFGIKILQDGVPINYADGFFDMQTVDPNASSYVEVLRGPNASIYGATTLGGSINFVTPTGLNNPGTKIRAEAGSFAYRKIFSSTAGYSDFKDGGNLYDYYLAGSTTFQNGFRDHAEMENQKIIGNVGIKISNDLETRFYLSAVRSRTQLPGYLTKDELESDPSQASSFTTTGSTVGSTVAGVQPWRNKNNYRRDIDSQRISNKTTYINGNNTYEFALYAMNLELWHPIGTIVEQHAQTYGGHLKFTNVTDKNKLTLAYLPSYGTTDGTSKPTDNMGNSSGAATSDYTQTSTNHSFLIEDKYNLTSKTLLVAALQYDSARRKVSDIVPGATNFNRLYNQWSPRVGLIYNISNDNQIFGSISRNFEAPIIATAGNTTTARSAQSGVTYEIGSRGQAQWGDIAQKIKWDLTLFRANLKNEFQTMCLTNPNCETGAQTINVPNTIHQGIEFGGQAFLNNHLEVKTALLYSDFKFDDNEIYRNNKMPGFAPVLLRAEMLYHSGSEDRNSYPNFYAGPKIEYASRAPMDNTNSLYNDPFTIFGFKAGQNINKTWSWFLDVRNIADKKYAATTNINSNYAGNGGRAYYPGDGRSAYMGIEAKF</sequence>
<evidence type="ECO:0000256" key="6">
    <source>
        <dbReference type="ARBA" id="ARBA00022729"/>
    </source>
</evidence>
<keyword evidence="10 11" id="KW-0998">Cell outer membrane</keyword>
<feature type="compositionally biased region" description="Low complexity" evidence="14">
    <location>
        <begin position="275"/>
        <end position="285"/>
    </location>
</feature>
<evidence type="ECO:0000256" key="4">
    <source>
        <dbReference type="ARBA" id="ARBA00022452"/>
    </source>
</evidence>
<keyword evidence="9 18" id="KW-0675">Receptor</keyword>
<evidence type="ECO:0000256" key="9">
    <source>
        <dbReference type="ARBA" id="ARBA00023170"/>
    </source>
</evidence>
<evidence type="ECO:0000256" key="10">
    <source>
        <dbReference type="ARBA" id="ARBA00023237"/>
    </source>
</evidence>
<organism evidence="18 19">
    <name type="scientific">Candidatus Methylopumilus rimovensis</name>
    <dbReference type="NCBI Taxonomy" id="2588535"/>
    <lineage>
        <taxon>Bacteria</taxon>
        <taxon>Pseudomonadati</taxon>
        <taxon>Pseudomonadota</taxon>
        <taxon>Betaproteobacteria</taxon>
        <taxon>Nitrosomonadales</taxon>
        <taxon>Methylophilaceae</taxon>
        <taxon>Candidatus Methylopumilus</taxon>
    </lineage>
</organism>
<evidence type="ECO:0000259" key="16">
    <source>
        <dbReference type="Pfam" id="PF00593"/>
    </source>
</evidence>
<dbReference type="InterPro" id="IPR010917">
    <property type="entry name" value="TonB_rcpt_CS"/>
</dbReference>
<keyword evidence="4 11" id="KW-1134">Transmembrane beta strand</keyword>
<dbReference type="PANTHER" id="PTHR30069:SF28">
    <property type="entry name" value="TONB-DEPENDENT RECEPTOR YNCD-RELATED"/>
    <property type="match status" value="1"/>
</dbReference>
<evidence type="ECO:0000256" key="3">
    <source>
        <dbReference type="ARBA" id="ARBA00022448"/>
    </source>
</evidence>
<evidence type="ECO:0000256" key="15">
    <source>
        <dbReference type="SAM" id="SignalP"/>
    </source>
</evidence>
<dbReference type="AlphaFoldDB" id="A0AAE6FTR8"/>
<comment type="subcellular location">
    <subcellularLocation>
        <location evidence="1 11">Cell outer membrane</location>
        <topology evidence="1 11">Multi-pass membrane protein</topology>
    </subcellularLocation>
</comment>
<evidence type="ECO:0000256" key="12">
    <source>
        <dbReference type="PROSITE-ProRule" id="PRU10144"/>
    </source>
</evidence>
<keyword evidence="3 11" id="KW-0813">Transport</keyword>
<keyword evidence="5 11" id="KW-0812">Transmembrane</keyword>
<dbReference type="RefSeq" id="WP_139883669.1">
    <property type="nucleotide sequence ID" value="NZ_CP040986.1"/>
</dbReference>
<dbReference type="EMBL" id="CP040986">
    <property type="protein sequence ID" value="QDD13821.1"/>
    <property type="molecule type" value="Genomic_DNA"/>
</dbReference>
<evidence type="ECO:0000256" key="2">
    <source>
        <dbReference type="ARBA" id="ARBA00009810"/>
    </source>
</evidence>
<gene>
    <name evidence="18" type="ORF">FIT61_05190</name>
</gene>
<name>A0AAE6FTR8_9PROT</name>
<evidence type="ECO:0000256" key="11">
    <source>
        <dbReference type="PROSITE-ProRule" id="PRU01360"/>
    </source>
</evidence>
<keyword evidence="19" id="KW-1185">Reference proteome</keyword>
<dbReference type="InterPro" id="IPR037066">
    <property type="entry name" value="Plug_dom_sf"/>
</dbReference>
<feature type="region of interest" description="Disordered" evidence="14">
    <location>
        <begin position="266"/>
        <end position="285"/>
    </location>
</feature>
<feature type="short sequence motif" description="TonB C-terminal box" evidence="12">
    <location>
        <begin position="689"/>
        <end position="706"/>
    </location>
</feature>
<dbReference type="InterPro" id="IPR039426">
    <property type="entry name" value="TonB-dep_rcpt-like"/>
</dbReference>
<dbReference type="InterPro" id="IPR000531">
    <property type="entry name" value="Beta-barrel_TonB"/>
</dbReference>
<evidence type="ECO:0000313" key="19">
    <source>
        <dbReference type="Proteomes" id="UP000312102"/>
    </source>
</evidence>
<protein>
    <submittedName>
        <fullName evidence="18">TonB-dependent receptor</fullName>
    </submittedName>
</protein>